<keyword evidence="3" id="KW-1185">Reference proteome</keyword>
<dbReference type="EMBL" id="JACGCI010000039">
    <property type="protein sequence ID" value="KAF6753402.1"/>
    <property type="molecule type" value="Genomic_DNA"/>
</dbReference>
<dbReference type="Proteomes" id="UP000521943">
    <property type="component" value="Unassembled WGS sequence"/>
</dbReference>
<comment type="caution">
    <text evidence="2">The sequence shown here is derived from an EMBL/GenBank/DDBJ whole genome shotgun (WGS) entry which is preliminary data.</text>
</comment>
<dbReference type="OrthoDB" id="3204217at2759"/>
<dbReference type="AlphaFoldDB" id="A0A8H6HW52"/>
<organism evidence="2 3">
    <name type="scientific">Ephemerocybe angulata</name>
    <dbReference type="NCBI Taxonomy" id="980116"/>
    <lineage>
        <taxon>Eukaryota</taxon>
        <taxon>Fungi</taxon>
        <taxon>Dikarya</taxon>
        <taxon>Basidiomycota</taxon>
        <taxon>Agaricomycotina</taxon>
        <taxon>Agaricomycetes</taxon>
        <taxon>Agaricomycetidae</taxon>
        <taxon>Agaricales</taxon>
        <taxon>Agaricineae</taxon>
        <taxon>Psathyrellaceae</taxon>
        <taxon>Ephemerocybe</taxon>
    </lineage>
</organism>
<gene>
    <name evidence="2" type="ORF">DFP72DRAFT_814161</name>
</gene>
<proteinExistence type="predicted"/>
<evidence type="ECO:0000256" key="1">
    <source>
        <dbReference type="SAM" id="MobiDB-lite"/>
    </source>
</evidence>
<evidence type="ECO:0000313" key="2">
    <source>
        <dbReference type="EMBL" id="KAF6753402.1"/>
    </source>
</evidence>
<protein>
    <submittedName>
        <fullName evidence="2">Uncharacterized protein</fullName>
    </submittedName>
</protein>
<accession>A0A8H6HW52</accession>
<evidence type="ECO:0000313" key="3">
    <source>
        <dbReference type="Proteomes" id="UP000521943"/>
    </source>
</evidence>
<feature type="non-terminal residue" evidence="2">
    <location>
        <position position="1"/>
    </location>
</feature>
<reference evidence="2 3" key="1">
    <citation type="submission" date="2020-07" db="EMBL/GenBank/DDBJ databases">
        <title>Comparative genomics of pyrophilous fungi reveals a link between fire events and developmental genes.</title>
        <authorList>
            <consortium name="DOE Joint Genome Institute"/>
            <person name="Steindorff A.S."/>
            <person name="Carver A."/>
            <person name="Calhoun S."/>
            <person name="Stillman K."/>
            <person name="Liu H."/>
            <person name="Lipzen A."/>
            <person name="Pangilinan J."/>
            <person name="Labutti K."/>
            <person name="Bruns T.D."/>
            <person name="Grigoriev I.V."/>
        </authorList>
    </citation>
    <scope>NUCLEOTIDE SEQUENCE [LARGE SCALE GENOMIC DNA]</scope>
    <source>
        <strain evidence="2 3">CBS 144469</strain>
    </source>
</reference>
<sequence length="472" mass="52324">MRPRSPPLIPGYPFPHYDAEVQQKQPTVTMEDWEDLKEMWTRCLEVVDVEEPEDVLPLLRGIIHECTRFLQEYDDPSVVFMAPPKSNHETTESVQFLEDSLFDAHECCYRTSISVKSEHHHLCHNHESNWHRNGPNPDLPTAFHSLLGTALFLFGNLIGANPELALEGEPQSSTVYHLYAVDVFEVGENLPAKTLIKAELHHAPSSYEDWQMAVTWGRALVNLAEDLMERQNIGPLGSAIPGDGTHATNTPVATPNGCDPRRVWAEECPFVVIRSRIPPVTRRMNLGVGGGVSVDEMMTMAVDQFSRGIFHMPRSGRRDEGRRNHSVAAGGGAAPASAAPFFSRASHLYTIAVQVLLLAEKLGEPESRYKWARYADTVFGQMKLEENPGAATNPEILKARGRCALIIGGARVEEGVEGPLEQVYAEAGEDGAEQDGAGVKARVREVLESEDAVEARERLEDAVKLLERAREV</sequence>
<feature type="region of interest" description="Disordered" evidence="1">
    <location>
        <begin position="312"/>
        <end position="331"/>
    </location>
</feature>
<name>A0A8H6HW52_9AGAR</name>